<name>A0ABV9KXQ6_9BACT</name>
<keyword evidence="2" id="KW-0378">Hydrolase</keyword>
<protein>
    <submittedName>
        <fullName evidence="4">Rhamnogalacturonan acetylesterase</fullName>
    </submittedName>
</protein>
<proteinExistence type="inferred from homology"/>
<dbReference type="Proteomes" id="UP001596023">
    <property type="component" value="Unassembled WGS sequence"/>
</dbReference>
<dbReference type="InterPro" id="IPR037459">
    <property type="entry name" value="RhgT-like"/>
</dbReference>
<dbReference type="EMBL" id="JBHSGN010000085">
    <property type="protein sequence ID" value="MFC4674970.1"/>
    <property type="molecule type" value="Genomic_DNA"/>
</dbReference>
<comment type="similarity">
    <text evidence="1">Belongs to the 'GDSL' lipolytic enzyme family.</text>
</comment>
<dbReference type="Gene3D" id="3.40.50.1110">
    <property type="entry name" value="SGNH hydrolase"/>
    <property type="match status" value="1"/>
</dbReference>
<dbReference type="SUPFAM" id="SSF52266">
    <property type="entry name" value="SGNH hydrolase"/>
    <property type="match status" value="1"/>
</dbReference>
<gene>
    <name evidence="4" type="ORF">ACFO6W_14805</name>
</gene>
<evidence type="ECO:0000256" key="2">
    <source>
        <dbReference type="ARBA" id="ARBA00022801"/>
    </source>
</evidence>
<accession>A0ABV9KXQ6</accession>
<dbReference type="PANTHER" id="PTHR43695">
    <property type="entry name" value="PUTATIVE (AFU_ORTHOLOGUE AFUA_2G17250)-RELATED"/>
    <property type="match status" value="1"/>
</dbReference>
<comment type="caution">
    <text evidence="4">The sequence shown here is derived from an EMBL/GenBank/DDBJ whole genome shotgun (WGS) entry which is preliminary data.</text>
</comment>
<feature type="signal peptide" evidence="3">
    <location>
        <begin position="1"/>
        <end position="21"/>
    </location>
</feature>
<dbReference type="InterPro" id="IPR036514">
    <property type="entry name" value="SGNH_hydro_sf"/>
</dbReference>
<evidence type="ECO:0000256" key="1">
    <source>
        <dbReference type="ARBA" id="ARBA00008668"/>
    </source>
</evidence>
<evidence type="ECO:0000313" key="5">
    <source>
        <dbReference type="Proteomes" id="UP001596023"/>
    </source>
</evidence>
<keyword evidence="3" id="KW-0732">Signal</keyword>
<evidence type="ECO:0000256" key="3">
    <source>
        <dbReference type="SAM" id="SignalP"/>
    </source>
</evidence>
<feature type="chain" id="PRO_5046124325" evidence="3">
    <location>
        <begin position="22"/>
        <end position="259"/>
    </location>
</feature>
<dbReference type="InterPro" id="IPR001087">
    <property type="entry name" value="GDSL"/>
</dbReference>
<sequence>MNKTSVLLTITLCLLSISAIAQKRIFMIGDSTMADKVLFKTVTDSISGDSICEPFPEKGWGQLLPAFFNDNVEIKNYAKNGRSSRSFIAEGLWRQVIDNISKGDYLIIQFGHNDASIEKKERYTTPEEYVKNFTMFVEKAKAKGAKPIICTSVVRRRFDKSGAFRDSHGEYLDLARGVAKKEKTPMIDMYEKSKALITGLGDEGSKPLFLHLKPGENRNFPKGNTDNTHFNEKGATAMAALFVEGLKEQNIKDLVKELK</sequence>
<keyword evidence="5" id="KW-1185">Reference proteome</keyword>
<dbReference type="Pfam" id="PF00657">
    <property type="entry name" value="Lipase_GDSL"/>
    <property type="match status" value="1"/>
</dbReference>
<organism evidence="4 5">
    <name type="scientific">Dysgonomonas termitidis</name>
    <dbReference type="NCBI Taxonomy" id="1516126"/>
    <lineage>
        <taxon>Bacteria</taxon>
        <taxon>Pseudomonadati</taxon>
        <taxon>Bacteroidota</taxon>
        <taxon>Bacteroidia</taxon>
        <taxon>Bacteroidales</taxon>
        <taxon>Dysgonomonadaceae</taxon>
        <taxon>Dysgonomonas</taxon>
    </lineage>
</organism>
<dbReference type="PANTHER" id="PTHR43695:SF1">
    <property type="entry name" value="RHAMNOGALACTURONAN ACETYLESTERASE"/>
    <property type="match status" value="1"/>
</dbReference>
<dbReference type="RefSeq" id="WP_379997741.1">
    <property type="nucleotide sequence ID" value="NZ_JBHSGN010000085.1"/>
</dbReference>
<dbReference type="CDD" id="cd01821">
    <property type="entry name" value="Rhamnogalacturan_acetylesterase_like"/>
    <property type="match status" value="1"/>
</dbReference>
<reference evidence="5" key="1">
    <citation type="journal article" date="2019" name="Int. J. Syst. Evol. Microbiol.">
        <title>The Global Catalogue of Microorganisms (GCM) 10K type strain sequencing project: providing services to taxonomists for standard genome sequencing and annotation.</title>
        <authorList>
            <consortium name="The Broad Institute Genomics Platform"/>
            <consortium name="The Broad Institute Genome Sequencing Center for Infectious Disease"/>
            <person name="Wu L."/>
            <person name="Ma J."/>
        </authorList>
    </citation>
    <scope>NUCLEOTIDE SEQUENCE [LARGE SCALE GENOMIC DNA]</scope>
    <source>
        <strain evidence="5">CCUG 66188</strain>
    </source>
</reference>
<evidence type="ECO:0000313" key="4">
    <source>
        <dbReference type="EMBL" id="MFC4674970.1"/>
    </source>
</evidence>